<protein>
    <submittedName>
        <fullName evidence="1">Uncharacterized protein</fullName>
    </submittedName>
</protein>
<accession>A0ABM9I137</accession>
<proteinExistence type="predicted"/>
<evidence type="ECO:0000313" key="2">
    <source>
        <dbReference type="Proteomes" id="UP001162030"/>
    </source>
</evidence>
<organism evidence="1 2">
    <name type="scientific">Methylocaldum szegediense</name>
    <dbReference type="NCBI Taxonomy" id="73780"/>
    <lineage>
        <taxon>Bacteria</taxon>
        <taxon>Pseudomonadati</taxon>
        <taxon>Pseudomonadota</taxon>
        <taxon>Gammaproteobacteria</taxon>
        <taxon>Methylococcales</taxon>
        <taxon>Methylococcaceae</taxon>
        <taxon>Methylocaldum</taxon>
    </lineage>
</organism>
<evidence type="ECO:0000313" key="1">
    <source>
        <dbReference type="EMBL" id="CAI8821933.1"/>
    </source>
</evidence>
<dbReference type="Proteomes" id="UP001162030">
    <property type="component" value="Chromosome"/>
</dbReference>
<gene>
    <name evidence="1" type="ORF">MSZNOR_1978</name>
</gene>
<name>A0ABM9I137_9GAMM</name>
<dbReference type="EMBL" id="OX458333">
    <property type="protein sequence ID" value="CAI8821933.1"/>
    <property type="molecule type" value="Genomic_DNA"/>
</dbReference>
<sequence length="58" mass="6080">MRVLSSAEGRIASLAASYDQKVVGCGEGRTAPMAAASDAVRFAHRILRPITFGCGEAR</sequence>
<keyword evidence="2" id="KW-1185">Reference proteome</keyword>
<reference evidence="1 2" key="1">
    <citation type="submission" date="2023-03" db="EMBL/GenBank/DDBJ databases">
        <authorList>
            <person name="Pearce D."/>
        </authorList>
    </citation>
    <scope>NUCLEOTIDE SEQUENCE [LARGE SCALE GENOMIC DNA]</scope>
    <source>
        <strain evidence="1">Msz</strain>
    </source>
</reference>